<sequence>MYVDQSNYAEVMSGIQRDEPIVTVAHCVWQIIGVCDGNFGIESGYGGITGIDNQADTSLIVTLAQSPELTLVDWRVVSGGDGYASVFFRTLTSRVLPCFSTII</sequence>
<evidence type="ECO:0000313" key="1">
    <source>
        <dbReference type="EMBL" id="BDI14315.1"/>
    </source>
</evidence>
<gene>
    <name evidence="1" type="ORF">ANSO36C_01170</name>
</gene>
<dbReference type="Proteomes" id="UP001055453">
    <property type="component" value="Chromosome"/>
</dbReference>
<evidence type="ECO:0000313" key="2">
    <source>
        <dbReference type="Proteomes" id="UP001055453"/>
    </source>
</evidence>
<protein>
    <submittedName>
        <fullName evidence="1">Uncharacterized protein</fullName>
    </submittedName>
</protein>
<keyword evidence="2" id="KW-1185">Reference proteome</keyword>
<proteinExistence type="predicted"/>
<reference evidence="1" key="1">
    <citation type="submission" date="2022-04" db="EMBL/GenBank/DDBJ databases">
        <title>Complete genome sequence of a cyanobacterium, Nostoc sp. SO-36, isolated in Antarctica.</title>
        <authorList>
            <person name="Kanesaki Y."/>
            <person name="Effendi D."/>
            <person name="Sakamoto T."/>
            <person name="Ohtani S."/>
            <person name="Awai K."/>
        </authorList>
    </citation>
    <scope>NUCLEOTIDE SEQUENCE</scope>
    <source>
        <strain evidence="1">SO-36</strain>
    </source>
</reference>
<accession>A0ABM7YUM4</accession>
<organism evidence="1 2">
    <name type="scientific">Nostoc cf. commune SO-36</name>
    <dbReference type="NCBI Taxonomy" id="449208"/>
    <lineage>
        <taxon>Bacteria</taxon>
        <taxon>Bacillati</taxon>
        <taxon>Cyanobacteriota</taxon>
        <taxon>Cyanophyceae</taxon>
        <taxon>Nostocales</taxon>
        <taxon>Nostocaceae</taxon>
        <taxon>Nostoc</taxon>
    </lineage>
</organism>
<name>A0ABM7YUM4_NOSCO</name>
<dbReference type="EMBL" id="AP025732">
    <property type="protein sequence ID" value="BDI14315.1"/>
    <property type="molecule type" value="Genomic_DNA"/>
</dbReference>